<comment type="caution">
    <text evidence="2">The sequence shown here is derived from an EMBL/GenBank/DDBJ whole genome shotgun (WGS) entry which is preliminary data.</text>
</comment>
<dbReference type="InterPro" id="IPR005074">
    <property type="entry name" value="Peptidase_C39"/>
</dbReference>
<dbReference type="Pfam" id="PF03412">
    <property type="entry name" value="Peptidase_C39"/>
    <property type="match status" value="1"/>
</dbReference>
<evidence type="ECO:0000313" key="3">
    <source>
        <dbReference type="Proteomes" id="UP000590460"/>
    </source>
</evidence>
<dbReference type="RefSeq" id="WP_168676736.1">
    <property type="nucleotide sequence ID" value="NZ_BPKV01000005.1"/>
</dbReference>
<gene>
    <name evidence="2" type="ORF">HF966_04875</name>
</gene>
<dbReference type="EMBL" id="JAAXPO010000004">
    <property type="protein sequence ID" value="NKZ18504.1"/>
    <property type="molecule type" value="Genomic_DNA"/>
</dbReference>
<accession>A0A846ZEJ7</accession>
<organism evidence="2 3">
    <name type="scientific">Leuconostoc holzapfelii</name>
    <dbReference type="NCBI Taxonomy" id="434464"/>
    <lineage>
        <taxon>Bacteria</taxon>
        <taxon>Bacillati</taxon>
        <taxon>Bacillota</taxon>
        <taxon>Bacilli</taxon>
        <taxon>Lactobacillales</taxon>
        <taxon>Lactobacillaceae</taxon>
        <taxon>Leuconostoc</taxon>
    </lineage>
</organism>
<dbReference type="Gene3D" id="3.90.70.10">
    <property type="entry name" value="Cysteine proteinases"/>
    <property type="match status" value="1"/>
</dbReference>
<dbReference type="AlphaFoldDB" id="A0A846ZEJ7"/>
<dbReference type="GO" id="GO:0016020">
    <property type="term" value="C:membrane"/>
    <property type="evidence" value="ECO:0007669"/>
    <property type="project" value="InterPro"/>
</dbReference>
<dbReference type="Proteomes" id="UP000590460">
    <property type="component" value="Unassembled WGS sequence"/>
</dbReference>
<proteinExistence type="predicted"/>
<dbReference type="GO" id="GO:0008233">
    <property type="term" value="F:peptidase activity"/>
    <property type="evidence" value="ECO:0007669"/>
    <property type="project" value="InterPro"/>
</dbReference>
<dbReference type="GO" id="GO:0006508">
    <property type="term" value="P:proteolysis"/>
    <property type="evidence" value="ECO:0007669"/>
    <property type="project" value="InterPro"/>
</dbReference>
<sequence>MRQQTFQYIAQADEMGCGVAALAMVISYHGACPPLATLRQMTATGPDGTTAYQLLTAAKTLHFDTVALQANQTLFTQPDLPLPMIAHMRQLTGDYHYVVIYGRTAHTLDIADPDPSVGQIRLGITAFARLWTGVALLFTPTSETAR</sequence>
<dbReference type="PROSITE" id="PS50990">
    <property type="entry name" value="PEPTIDASE_C39"/>
    <property type="match status" value="1"/>
</dbReference>
<reference evidence="2 3" key="1">
    <citation type="submission" date="2020-04" db="EMBL/GenBank/DDBJ databases">
        <title>MicrobeNet Type strains.</title>
        <authorList>
            <person name="Nicholson A.C."/>
        </authorList>
    </citation>
    <scope>NUCLEOTIDE SEQUENCE [LARGE SCALE GENOMIC DNA]</scope>
    <source>
        <strain evidence="2 3">CCUG 54536</strain>
    </source>
</reference>
<evidence type="ECO:0000313" key="2">
    <source>
        <dbReference type="EMBL" id="NKZ18504.1"/>
    </source>
</evidence>
<protein>
    <recommendedName>
        <fullName evidence="1">Peptidase C39 domain-containing protein</fullName>
    </recommendedName>
</protein>
<dbReference type="GO" id="GO:0005524">
    <property type="term" value="F:ATP binding"/>
    <property type="evidence" value="ECO:0007669"/>
    <property type="project" value="InterPro"/>
</dbReference>
<dbReference type="CDD" id="cd02418">
    <property type="entry name" value="Peptidase_C39B"/>
    <property type="match status" value="1"/>
</dbReference>
<feature type="domain" description="Peptidase C39" evidence="1">
    <location>
        <begin position="11"/>
        <end position="138"/>
    </location>
</feature>
<name>A0A846ZEJ7_9LACO</name>
<evidence type="ECO:0000259" key="1">
    <source>
        <dbReference type="PROSITE" id="PS50990"/>
    </source>
</evidence>